<evidence type="ECO:0000313" key="1">
    <source>
        <dbReference type="EMBL" id="ABC30621.1"/>
    </source>
</evidence>
<dbReference type="HOGENOM" id="CLU_3168730_0_0_6"/>
<protein>
    <submittedName>
        <fullName evidence="1">Uncharacterized protein</fullName>
    </submittedName>
</protein>
<proteinExistence type="predicted"/>
<dbReference type="KEGG" id="hch:HCH_03895"/>
<name>Q2SFF3_HAHCH</name>
<evidence type="ECO:0000313" key="2">
    <source>
        <dbReference type="Proteomes" id="UP000000238"/>
    </source>
</evidence>
<reference evidence="1 2" key="1">
    <citation type="journal article" date="2005" name="Nucleic Acids Res.">
        <title>Genomic blueprint of Hahella chejuensis, a marine microbe producing an algicidal agent.</title>
        <authorList>
            <person name="Jeong H."/>
            <person name="Yim J.H."/>
            <person name="Lee C."/>
            <person name="Choi S.-H."/>
            <person name="Park Y.K."/>
            <person name="Yoon S.H."/>
            <person name="Hur C.-G."/>
            <person name="Kang H.-Y."/>
            <person name="Kim D."/>
            <person name="Lee H.H."/>
            <person name="Park K.H."/>
            <person name="Park S.-H."/>
            <person name="Park H.-S."/>
            <person name="Lee H.K."/>
            <person name="Oh T.K."/>
            <person name="Kim J.F."/>
        </authorList>
    </citation>
    <scope>NUCLEOTIDE SEQUENCE [LARGE SCALE GENOMIC DNA]</scope>
    <source>
        <strain evidence="1 2">KCTC 2396</strain>
    </source>
</reference>
<keyword evidence="2" id="KW-1185">Reference proteome</keyword>
<dbReference type="Proteomes" id="UP000000238">
    <property type="component" value="Chromosome"/>
</dbReference>
<accession>Q2SFF3</accession>
<organism evidence="1 2">
    <name type="scientific">Hahella chejuensis (strain KCTC 2396)</name>
    <dbReference type="NCBI Taxonomy" id="349521"/>
    <lineage>
        <taxon>Bacteria</taxon>
        <taxon>Pseudomonadati</taxon>
        <taxon>Pseudomonadota</taxon>
        <taxon>Gammaproteobacteria</taxon>
        <taxon>Oceanospirillales</taxon>
        <taxon>Hahellaceae</taxon>
        <taxon>Hahella</taxon>
    </lineage>
</organism>
<dbReference type="AlphaFoldDB" id="Q2SFF3"/>
<dbReference type="EMBL" id="CP000155">
    <property type="protein sequence ID" value="ABC30621.1"/>
    <property type="molecule type" value="Genomic_DNA"/>
</dbReference>
<gene>
    <name evidence="1" type="ordered locus">HCH_03895</name>
</gene>
<sequence length="47" mass="4966">MGEFQLLITTILLTYLVEAANRFAASGKVLIKGLFLSMGGSSMGVSE</sequence>